<dbReference type="Gene3D" id="1.20.950.20">
    <property type="entry name" value="Transmembrane di-heme cytochromes, Chain C"/>
    <property type="match status" value="1"/>
</dbReference>
<feature type="transmembrane region" description="Helical" evidence="13">
    <location>
        <begin position="20"/>
        <end position="40"/>
    </location>
</feature>
<keyword evidence="9 13" id="KW-1133">Transmembrane helix</keyword>
<accession>A0A1E5G0Z4</accession>
<organism evidence="15 16">
    <name type="scientific">Desulfuribacillus alkaliarsenatis</name>
    <dbReference type="NCBI Taxonomy" id="766136"/>
    <lineage>
        <taxon>Bacteria</taxon>
        <taxon>Bacillati</taxon>
        <taxon>Bacillota</taxon>
        <taxon>Desulfuribacillia</taxon>
        <taxon>Desulfuribacillales</taxon>
        <taxon>Desulfuribacillaceae</taxon>
        <taxon>Desulfuribacillus</taxon>
    </lineage>
</organism>
<gene>
    <name evidence="15" type="ORF">BHF68_07510</name>
</gene>
<evidence type="ECO:0000256" key="7">
    <source>
        <dbReference type="ARBA" id="ARBA00022723"/>
    </source>
</evidence>
<dbReference type="Proteomes" id="UP000094296">
    <property type="component" value="Unassembled WGS sequence"/>
</dbReference>
<dbReference type="PROSITE" id="PS00882">
    <property type="entry name" value="NI_HGENASE_CYTB_1"/>
    <property type="match status" value="1"/>
</dbReference>
<dbReference type="GO" id="GO:0009055">
    <property type="term" value="F:electron transfer activity"/>
    <property type="evidence" value="ECO:0007669"/>
    <property type="project" value="InterPro"/>
</dbReference>
<evidence type="ECO:0000256" key="9">
    <source>
        <dbReference type="ARBA" id="ARBA00022989"/>
    </source>
</evidence>
<dbReference type="RefSeq" id="WP_069643503.1">
    <property type="nucleotide sequence ID" value="NZ_MIJE01000031.1"/>
</dbReference>
<dbReference type="STRING" id="766136.BHF68_07510"/>
<dbReference type="GO" id="GO:0022904">
    <property type="term" value="P:respiratory electron transport chain"/>
    <property type="evidence" value="ECO:0007669"/>
    <property type="project" value="InterPro"/>
</dbReference>
<evidence type="ECO:0000313" key="15">
    <source>
        <dbReference type="EMBL" id="OEF96494.1"/>
    </source>
</evidence>
<keyword evidence="10" id="KW-0408">Iron</keyword>
<comment type="caution">
    <text evidence="15">The sequence shown here is derived from an EMBL/GenBank/DDBJ whole genome shotgun (WGS) entry which is preliminary data.</text>
</comment>
<dbReference type="InterPro" id="IPR016174">
    <property type="entry name" value="Di-haem_cyt_TM"/>
</dbReference>
<keyword evidence="5" id="KW-0349">Heme</keyword>
<evidence type="ECO:0000256" key="3">
    <source>
        <dbReference type="ARBA" id="ARBA00022448"/>
    </source>
</evidence>
<keyword evidence="16" id="KW-1185">Reference proteome</keyword>
<dbReference type="EMBL" id="MIJE01000031">
    <property type="protein sequence ID" value="OEF96494.1"/>
    <property type="molecule type" value="Genomic_DNA"/>
</dbReference>
<dbReference type="InterPro" id="IPR051542">
    <property type="entry name" value="Hydrogenase_cytochrome"/>
</dbReference>
<evidence type="ECO:0000256" key="2">
    <source>
        <dbReference type="ARBA" id="ARBA00008622"/>
    </source>
</evidence>
<dbReference type="InterPro" id="IPR011577">
    <property type="entry name" value="Cyt_b561_bac/Ni-Hgenase"/>
</dbReference>
<name>A0A1E5G0Z4_9FIRM</name>
<reference evidence="15 16" key="1">
    <citation type="submission" date="2016-09" db="EMBL/GenBank/DDBJ databases">
        <title>Draft genome sequence for the type strain of Desulfuribacillus alkaliarsenatis AHT28, an obligately anaerobic, sulfidogenic bacterium isolated from Russian soda lake sediments.</title>
        <authorList>
            <person name="Abin C.A."/>
            <person name="Hollibaugh J.T."/>
        </authorList>
    </citation>
    <scope>NUCLEOTIDE SEQUENCE [LARGE SCALE GENOMIC DNA]</scope>
    <source>
        <strain evidence="15 16">AHT28</strain>
    </source>
</reference>
<sequence>MSSHGGQKKDVYVWELPVRIFHWVNALCIVVLLITGYYIYNPFVHAPGLVANDYFLMGTARFIHLVTAYVFIANLIFRLYWFYAGNEYAKIKFWKKEFWVGLKDVILFYCFIKKEEPHYVGHNPLAMISYLLFIWLGSFFIILTGLAMQSEIYTTGFLHSITAWWQALMGNSVNTRVIHHMLAWVFVLFIVAHLYTSFRYDFLSKSGATSSIITGYKSKEMPEEDEAQEGQNKNHSA</sequence>
<keyword evidence="3" id="KW-0813">Transport</keyword>
<evidence type="ECO:0000256" key="6">
    <source>
        <dbReference type="ARBA" id="ARBA00022692"/>
    </source>
</evidence>
<evidence type="ECO:0000313" key="16">
    <source>
        <dbReference type="Proteomes" id="UP000094296"/>
    </source>
</evidence>
<evidence type="ECO:0000256" key="5">
    <source>
        <dbReference type="ARBA" id="ARBA00022617"/>
    </source>
</evidence>
<keyword evidence="11 13" id="KW-0472">Membrane</keyword>
<keyword evidence="7" id="KW-0479">Metal-binding</keyword>
<dbReference type="InterPro" id="IPR000516">
    <property type="entry name" value="Ni-dep_Hydgase_cyt-B"/>
</dbReference>
<keyword evidence="6 13" id="KW-0812">Transmembrane</keyword>
<dbReference type="SUPFAM" id="SSF81342">
    <property type="entry name" value="Transmembrane di-heme cytochromes"/>
    <property type="match status" value="1"/>
</dbReference>
<dbReference type="GO" id="GO:0005886">
    <property type="term" value="C:plasma membrane"/>
    <property type="evidence" value="ECO:0007669"/>
    <property type="project" value="UniProtKB-SubCell"/>
</dbReference>
<evidence type="ECO:0000256" key="1">
    <source>
        <dbReference type="ARBA" id="ARBA00004651"/>
    </source>
</evidence>
<evidence type="ECO:0000256" key="13">
    <source>
        <dbReference type="SAM" id="Phobius"/>
    </source>
</evidence>
<evidence type="ECO:0000256" key="12">
    <source>
        <dbReference type="SAM" id="MobiDB-lite"/>
    </source>
</evidence>
<dbReference type="GO" id="GO:0020037">
    <property type="term" value="F:heme binding"/>
    <property type="evidence" value="ECO:0007669"/>
    <property type="project" value="TreeGrafter"/>
</dbReference>
<keyword evidence="8" id="KW-0249">Electron transport</keyword>
<feature type="transmembrane region" description="Helical" evidence="13">
    <location>
        <begin position="177"/>
        <end position="196"/>
    </location>
</feature>
<evidence type="ECO:0000256" key="11">
    <source>
        <dbReference type="ARBA" id="ARBA00023136"/>
    </source>
</evidence>
<evidence type="ECO:0000259" key="14">
    <source>
        <dbReference type="Pfam" id="PF01292"/>
    </source>
</evidence>
<comment type="subcellular location">
    <subcellularLocation>
        <location evidence="1">Cell membrane</location>
        <topology evidence="1">Multi-pass membrane protein</topology>
    </subcellularLocation>
</comment>
<keyword evidence="4" id="KW-1003">Cell membrane</keyword>
<dbReference type="OrthoDB" id="197262at2"/>
<dbReference type="PANTHER" id="PTHR30485:SF0">
    <property type="entry name" value="NI_FE-HYDROGENASE 1 B-TYPE CYTOCHROME SUBUNIT-RELATED"/>
    <property type="match status" value="1"/>
</dbReference>
<feature type="domain" description="Cytochrome b561 bacterial/Ni-hydrogenase" evidence="14">
    <location>
        <begin position="13"/>
        <end position="215"/>
    </location>
</feature>
<comment type="similarity">
    <text evidence="2">Belongs to the HupC/HyaC/HydC family.</text>
</comment>
<feature type="transmembrane region" description="Helical" evidence="13">
    <location>
        <begin position="61"/>
        <end position="81"/>
    </location>
</feature>
<dbReference type="PRINTS" id="PR00161">
    <property type="entry name" value="NIHGNASECYTB"/>
</dbReference>
<dbReference type="PANTHER" id="PTHR30485">
    <property type="entry name" value="NI/FE-HYDROGENASE 1 B-TYPE CYTOCHROME SUBUNIT"/>
    <property type="match status" value="1"/>
</dbReference>
<evidence type="ECO:0000256" key="8">
    <source>
        <dbReference type="ARBA" id="ARBA00022982"/>
    </source>
</evidence>
<feature type="transmembrane region" description="Helical" evidence="13">
    <location>
        <begin position="124"/>
        <end position="148"/>
    </location>
</feature>
<proteinExistence type="inferred from homology"/>
<dbReference type="AlphaFoldDB" id="A0A1E5G0Z4"/>
<evidence type="ECO:0000256" key="4">
    <source>
        <dbReference type="ARBA" id="ARBA00022475"/>
    </source>
</evidence>
<protein>
    <submittedName>
        <fullName evidence="15">Ni/Fe-hydrogenase, b-type cytochrome subunit</fullName>
    </submittedName>
</protein>
<dbReference type="NCBIfam" id="TIGR02125">
    <property type="entry name" value="CytB-hydogenase"/>
    <property type="match status" value="1"/>
</dbReference>
<evidence type="ECO:0000256" key="10">
    <source>
        <dbReference type="ARBA" id="ARBA00023004"/>
    </source>
</evidence>
<dbReference type="GO" id="GO:0005506">
    <property type="term" value="F:iron ion binding"/>
    <property type="evidence" value="ECO:0007669"/>
    <property type="project" value="InterPro"/>
</dbReference>
<dbReference type="Pfam" id="PF01292">
    <property type="entry name" value="Ni_hydr_CYTB"/>
    <property type="match status" value="1"/>
</dbReference>
<feature type="region of interest" description="Disordered" evidence="12">
    <location>
        <begin position="217"/>
        <end position="237"/>
    </location>
</feature>